<evidence type="ECO:0000256" key="1">
    <source>
        <dbReference type="ARBA" id="ARBA00000098"/>
    </source>
</evidence>
<evidence type="ECO:0000256" key="5">
    <source>
        <dbReference type="ARBA" id="ARBA00022723"/>
    </source>
</evidence>
<evidence type="ECO:0000256" key="7">
    <source>
        <dbReference type="ARBA" id="ARBA00022833"/>
    </source>
</evidence>
<dbReference type="InterPro" id="IPR014782">
    <property type="entry name" value="Peptidase_M1_dom"/>
</dbReference>
<dbReference type="SUPFAM" id="SSF55486">
    <property type="entry name" value="Metalloproteases ('zincins'), catalytic domain"/>
    <property type="match status" value="1"/>
</dbReference>
<evidence type="ECO:0000259" key="10">
    <source>
        <dbReference type="Pfam" id="PF01433"/>
    </source>
</evidence>
<dbReference type="InterPro" id="IPR045357">
    <property type="entry name" value="Aminopeptidase_N-like_N"/>
</dbReference>
<organism evidence="13 14">
    <name type="scientific">Amygdalobacter indicium</name>
    <dbReference type="NCBI Taxonomy" id="3029272"/>
    <lineage>
        <taxon>Bacteria</taxon>
        <taxon>Bacillati</taxon>
        <taxon>Bacillota</taxon>
        <taxon>Clostridia</taxon>
        <taxon>Eubacteriales</taxon>
        <taxon>Oscillospiraceae</taxon>
        <taxon>Amygdalobacter</taxon>
    </lineage>
</organism>
<accession>A0ABY8CBD3</accession>
<comment type="similarity">
    <text evidence="2 9">Belongs to the peptidase M1 family.</text>
</comment>
<dbReference type="InterPro" id="IPR034016">
    <property type="entry name" value="M1_APN-typ"/>
</dbReference>
<dbReference type="InterPro" id="IPR027268">
    <property type="entry name" value="Peptidase_M4/M1_CTD_sf"/>
</dbReference>
<dbReference type="Gene3D" id="2.60.40.1910">
    <property type="match status" value="1"/>
</dbReference>
<dbReference type="SUPFAM" id="SSF63737">
    <property type="entry name" value="Leukotriene A4 hydrolase N-terminal domain"/>
    <property type="match status" value="1"/>
</dbReference>
<comment type="catalytic activity">
    <reaction evidence="1">
        <text>Release of an N-terminal amino acid, Xaa-|-Yaa- from a peptide, amide or arylamide. Xaa is preferably Ala, but may be most amino acids including Pro (slow action). When a terminal hydrophobic residue is followed by a prolyl residue, the two may be released as an intact Xaa-Pro dipeptide.</text>
        <dbReference type="EC" id="3.4.11.2"/>
    </reaction>
</comment>
<evidence type="ECO:0000259" key="11">
    <source>
        <dbReference type="Pfam" id="PF11838"/>
    </source>
</evidence>
<dbReference type="PRINTS" id="PR00756">
    <property type="entry name" value="ALADIPTASE"/>
</dbReference>
<gene>
    <name evidence="13" type="ORF">PYS61_02940</name>
</gene>
<dbReference type="CDD" id="cd09601">
    <property type="entry name" value="M1_APN-Q_like"/>
    <property type="match status" value="1"/>
</dbReference>
<sequence>MPQTQRLFDLFHPEHYDIYLDINRATKTFTGKSTVKGTALGDTVKLNQKYLTINEVKVNNRTAAFNYSDKTEDLTISDVPAGEVVIEVAFTGKLTDTMMGIYPSYYQINGEKKQLIGTQFETTFARQAFPCLDEPAAKATFSLAIKYDEQPGETIIANQPEEKCVAGVHYFQETVRMSTYLVAFAFGDMQKKLTSTKSGVEIGVFATKAHKAEELDFALDIAKRAIEFFEEYYETPYPLAHSYQLALPDFSAGAMENWGLVTYRESCLLLDPQNSSIPTKQLVAAVVCHELAHQWFGDLVTMAWWDDLWLNESFANMMEYVAVDALEPEFKIWESFQTSDIPAALQRDATDGVQSVHVMVNDPAEIDAIFDSAIVYAKGARLLVMVRALLGDEKLRAGLKAYFAEHRYANAKGQDLWNALSAVSGFNVGEIMNSWLEQPGYPLVNANVVNGNLYLSQRQFFIGEHEDKQRLWQIPLSCNYQTVPELMRDEMINLGDYRKLKQANGNRPFILNFGNNSHFIVQYDQTLMDDILDNLDELDTVTHLQILQDMSLLAKCGELSYAQLIPLVVKLSGSTSQLVQAKLLNVIGILKSFFTPESAEEKDLQALLAKLYLPQTERLGLIARANESNDDTLVRPYVWSIVYYAEDQKCLAAMHELYLKHAAQPYNLPADMRYLILRNEIKNYNQSQLFAELFDVYVKHADPAYKDDLRLALTVSRQNEQLDEILQALKNGEIIKPQDVRSWYYSLLANPLAEERTWKWLRTEWKWLEKTLGGDMEFNGFIQVTAHVFNSEKRLQEFKEFFQPLINTKGLDREIIMDTKVIAGKVEMITTQKTAVVAAVQAALAE</sequence>
<dbReference type="InterPro" id="IPR050344">
    <property type="entry name" value="Peptidase_M1_aminopeptidases"/>
</dbReference>
<dbReference type="Gene3D" id="2.60.40.1730">
    <property type="entry name" value="tricorn interacting facor f3 domain"/>
    <property type="match status" value="1"/>
</dbReference>
<dbReference type="RefSeq" id="WP_315572157.1">
    <property type="nucleotide sequence ID" value="NZ_CP118868.1"/>
</dbReference>
<feature type="domain" description="Aminopeptidase N-like N-terminal" evidence="12">
    <location>
        <begin position="12"/>
        <end position="181"/>
    </location>
</feature>
<dbReference type="Pfam" id="PF17900">
    <property type="entry name" value="Peptidase_M1_N"/>
    <property type="match status" value="1"/>
</dbReference>
<dbReference type="Pfam" id="PF11838">
    <property type="entry name" value="ERAP1_C"/>
    <property type="match status" value="1"/>
</dbReference>
<evidence type="ECO:0000259" key="12">
    <source>
        <dbReference type="Pfam" id="PF17900"/>
    </source>
</evidence>
<dbReference type="InterPro" id="IPR024571">
    <property type="entry name" value="ERAP1-like_C_dom"/>
</dbReference>
<dbReference type="InterPro" id="IPR001930">
    <property type="entry name" value="Peptidase_M1"/>
</dbReference>
<evidence type="ECO:0000256" key="4">
    <source>
        <dbReference type="ARBA" id="ARBA00022670"/>
    </source>
</evidence>
<keyword evidence="3 9" id="KW-0031">Aminopeptidase</keyword>
<evidence type="ECO:0000256" key="6">
    <source>
        <dbReference type="ARBA" id="ARBA00022801"/>
    </source>
</evidence>
<protein>
    <recommendedName>
        <fullName evidence="9">Aminopeptidase</fullName>
        <ecNumber evidence="9">3.4.11.-</ecNumber>
    </recommendedName>
</protein>
<comment type="cofactor">
    <cofactor evidence="9">
        <name>Zn(2+)</name>
        <dbReference type="ChEBI" id="CHEBI:29105"/>
    </cofactor>
    <text evidence="9">Binds 1 zinc ion per subunit.</text>
</comment>
<keyword evidence="7 9" id="KW-0862">Zinc</keyword>
<dbReference type="EC" id="3.4.11.-" evidence="9"/>
<evidence type="ECO:0000256" key="8">
    <source>
        <dbReference type="ARBA" id="ARBA00023049"/>
    </source>
</evidence>
<dbReference type="InterPro" id="IPR042097">
    <property type="entry name" value="Aminopeptidase_N-like_N_sf"/>
</dbReference>
<name>A0ABY8CBD3_9FIRM</name>
<keyword evidence="5 9" id="KW-0479">Metal-binding</keyword>
<dbReference type="Proteomes" id="UP001220478">
    <property type="component" value="Chromosome"/>
</dbReference>
<evidence type="ECO:0000256" key="3">
    <source>
        <dbReference type="ARBA" id="ARBA00022438"/>
    </source>
</evidence>
<keyword evidence="14" id="KW-1185">Reference proteome</keyword>
<dbReference type="EMBL" id="CP118868">
    <property type="protein sequence ID" value="WEG36140.1"/>
    <property type="molecule type" value="Genomic_DNA"/>
</dbReference>
<reference evidence="13 14" key="1">
    <citation type="submission" date="2023-02" db="EMBL/GenBank/DDBJ databases">
        <title>Novel Oscillospiraceae bacterial genomes.</title>
        <authorList>
            <person name="Srinivasan S."/>
            <person name="Austin M.N."/>
            <person name="Fiedler T.L."/>
            <person name="Strenk S.M."/>
            <person name="Agnew K.J."/>
            <person name="Nagana Gowda G.A."/>
            <person name="Raftery D."/>
            <person name="Beamer M.A."/>
            <person name="Achilles S.L."/>
            <person name="Wiesenfeld H.C."/>
            <person name="Fredricks D.N."/>
            <person name="Hillier S.L."/>
        </authorList>
    </citation>
    <scope>NUCLEOTIDE SEQUENCE [LARGE SCALE GENOMIC DNA]</scope>
    <source>
        <strain evidence="13 14">CHIC02 1186E3-8</strain>
    </source>
</reference>
<dbReference type="PANTHER" id="PTHR11533:SF174">
    <property type="entry name" value="PUROMYCIN-SENSITIVE AMINOPEPTIDASE-RELATED"/>
    <property type="match status" value="1"/>
</dbReference>
<dbReference type="Pfam" id="PF01433">
    <property type="entry name" value="Peptidase_M1"/>
    <property type="match status" value="1"/>
</dbReference>
<evidence type="ECO:0000313" key="13">
    <source>
        <dbReference type="EMBL" id="WEG36140.1"/>
    </source>
</evidence>
<proteinExistence type="inferred from homology"/>
<evidence type="ECO:0000313" key="14">
    <source>
        <dbReference type="Proteomes" id="UP001220478"/>
    </source>
</evidence>
<keyword evidence="4 9" id="KW-0645">Protease</keyword>
<keyword evidence="6 9" id="KW-0378">Hydrolase</keyword>
<dbReference type="Gene3D" id="1.25.50.20">
    <property type="match status" value="1"/>
</dbReference>
<feature type="domain" description="Peptidase M1 membrane alanine aminopeptidase" evidence="10">
    <location>
        <begin position="217"/>
        <end position="435"/>
    </location>
</feature>
<feature type="domain" description="ERAP1-like C-terminal" evidence="11">
    <location>
        <begin position="509"/>
        <end position="815"/>
    </location>
</feature>
<evidence type="ECO:0000256" key="9">
    <source>
        <dbReference type="RuleBase" id="RU364040"/>
    </source>
</evidence>
<evidence type="ECO:0000256" key="2">
    <source>
        <dbReference type="ARBA" id="ARBA00010136"/>
    </source>
</evidence>
<dbReference type="PANTHER" id="PTHR11533">
    <property type="entry name" value="PROTEASE M1 ZINC METALLOPROTEASE"/>
    <property type="match status" value="1"/>
</dbReference>
<dbReference type="Gene3D" id="1.10.390.10">
    <property type="entry name" value="Neutral Protease Domain 2"/>
    <property type="match status" value="1"/>
</dbReference>
<keyword evidence="8 9" id="KW-0482">Metalloprotease</keyword>